<dbReference type="InterPro" id="IPR036388">
    <property type="entry name" value="WH-like_DNA-bd_sf"/>
</dbReference>
<evidence type="ECO:0000256" key="1">
    <source>
        <dbReference type="ARBA" id="ARBA00009437"/>
    </source>
</evidence>
<proteinExistence type="inferred from homology"/>
<keyword evidence="3" id="KW-0238">DNA-binding</keyword>
<comment type="caution">
    <text evidence="6">The sequence shown here is derived from an EMBL/GenBank/DDBJ whole genome shotgun (WGS) entry which is preliminary data.</text>
</comment>
<dbReference type="Gene3D" id="1.10.10.10">
    <property type="entry name" value="Winged helix-like DNA-binding domain superfamily/Winged helix DNA-binding domain"/>
    <property type="match status" value="1"/>
</dbReference>
<evidence type="ECO:0000313" key="6">
    <source>
        <dbReference type="EMBL" id="MPM42652.1"/>
    </source>
</evidence>
<dbReference type="InterPro" id="IPR000847">
    <property type="entry name" value="LysR_HTH_N"/>
</dbReference>
<name>A0A644ZP83_9ZZZZ</name>
<dbReference type="GO" id="GO:0000976">
    <property type="term" value="F:transcription cis-regulatory region binding"/>
    <property type="evidence" value="ECO:0007669"/>
    <property type="project" value="TreeGrafter"/>
</dbReference>
<sequence length="295" mass="32655">MSYLHSLAVFFSVVEYKSFSAAAKQLKLTQPTISFHIDNLEKKFGCPLFVRTAKGVTLTIYGQTLFENTYGIHDIINTTENQLKAMVAGSYGQVLIGASTIPGEYILPNIVSQFLLENPGLKISLKAGNSSEILAAYYRGEFPIAIIGLKPDIDSVPLWRDELVLAAHPDIGSDLTQSLKLDDLASYSFILREASSGTRSVMLEALARNGVAPEKLNIVLQVGSNEALKAALLHKVGIGFISRWAIKRELAEGRLIQICLKDFNIERQFYAVHRKPMLPACIDRFWTFLTTSTIN</sequence>
<dbReference type="PROSITE" id="PS50931">
    <property type="entry name" value="HTH_LYSR"/>
    <property type="match status" value="1"/>
</dbReference>
<evidence type="ECO:0000256" key="4">
    <source>
        <dbReference type="ARBA" id="ARBA00023163"/>
    </source>
</evidence>
<accession>A0A644ZP83</accession>
<gene>
    <name evidence="6" type="primary">cysL_27</name>
    <name evidence="6" type="ORF">SDC9_89319</name>
</gene>
<reference evidence="6" key="1">
    <citation type="submission" date="2019-08" db="EMBL/GenBank/DDBJ databases">
        <authorList>
            <person name="Kucharzyk K."/>
            <person name="Murdoch R.W."/>
            <person name="Higgins S."/>
            <person name="Loffler F."/>
        </authorList>
    </citation>
    <scope>NUCLEOTIDE SEQUENCE</scope>
</reference>
<feature type="domain" description="HTH lysR-type" evidence="5">
    <location>
        <begin position="1"/>
        <end position="59"/>
    </location>
</feature>
<dbReference type="Gene3D" id="3.40.190.10">
    <property type="entry name" value="Periplasmic binding protein-like II"/>
    <property type="match status" value="2"/>
</dbReference>
<dbReference type="Pfam" id="PF03466">
    <property type="entry name" value="LysR_substrate"/>
    <property type="match status" value="1"/>
</dbReference>
<dbReference type="Pfam" id="PF00126">
    <property type="entry name" value="HTH_1"/>
    <property type="match status" value="1"/>
</dbReference>
<dbReference type="AlphaFoldDB" id="A0A644ZP83"/>
<dbReference type="EMBL" id="VSSQ01009806">
    <property type="protein sequence ID" value="MPM42652.1"/>
    <property type="molecule type" value="Genomic_DNA"/>
</dbReference>
<organism evidence="6">
    <name type="scientific">bioreactor metagenome</name>
    <dbReference type="NCBI Taxonomy" id="1076179"/>
    <lineage>
        <taxon>unclassified sequences</taxon>
        <taxon>metagenomes</taxon>
        <taxon>ecological metagenomes</taxon>
    </lineage>
</organism>
<evidence type="ECO:0000256" key="3">
    <source>
        <dbReference type="ARBA" id="ARBA00023125"/>
    </source>
</evidence>
<comment type="similarity">
    <text evidence="1">Belongs to the LysR transcriptional regulatory family.</text>
</comment>
<dbReference type="FunFam" id="1.10.10.10:FF:000001">
    <property type="entry name" value="LysR family transcriptional regulator"/>
    <property type="match status" value="1"/>
</dbReference>
<dbReference type="PANTHER" id="PTHR30126">
    <property type="entry name" value="HTH-TYPE TRANSCRIPTIONAL REGULATOR"/>
    <property type="match status" value="1"/>
</dbReference>
<dbReference type="InterPro" id="IPR005119">
    <property type="entry name" value="LysR_subst-bd"/>
</dbReference>
<dbReference type="SUPFAM" id="SSF46785">
    <property type="entry name" value="Winged helix' DNA-binding domain"/>
    <property type="match status" value="1"/>
</dbReference>
<dbReference type="PRINTS" id="PR00039">
    <property type="entry name" value="HTHLYSR"/>
</dbReference>
<dbReference type="PANTHER" id="PTHR30126:SF40">
    <property type="entry name" value="HTH-TYPE TRANSCRIPTIONAL REGULATOR GLTR"/>
    <property type="match status" value="1"/>
</dbReference>
<dbReference type="GO" id="GO:0003700">
    <property type="term" value="F:DNA-binding transcription factor activity"/>
    <property type="evidence" value="ECO:0007669"/>
    <property type="project" value="InterPro"/>
</dbReference>
<keyword evidence="2" id="KW-0805">Transcription regulation</keyword>
<dbReference type="SUPFAM" id="SSF53850">
    <property type="entry name" value="Periplasmic binding protein-like II"/>
    <property type="match status" value="1"/>
</dbReference>
<dbReference type="InterPro" id="IPR036390">
    <property type="entry name" value="WH_DNA-bd_sf"/>
</dbReference>
<keyword evidence="4" id="KW-0804">Transcription</keyword>
<evidence type="ECO:0000259" key="5">
    <source>
        <dbReference type="PROSITE" id="PS50931"/>
    </source>
</evidence>
<protein>
    <submittedName>
        <fullName evidence="6">HTH-type transcriptional regulator CysL</fullName>
    </submittedName>
</protein>
<evidence type="ECO:0000256" key="2">
    <source>
        <dbReference type="ARBA" id="ARBA00023015"/>
    </source>
</evidence>